<protein>
    <submittedName>
        <fullName evidence="1">Uncharacterized protein</fullName>
    </submittedName>
</protein>
<name>A0AAW4MY76_9BACT</name>
<dbReference type="RefSeq" id="WP_217743943.1">
    <property type="nucleotide sequence ID" value="NZ_JAHOEI010000007.1"/>
</dbReference>
<sequence length="92" mass="10924">MEYVSTNYNEEELAWVSPEITLHRDIYLMITLKHPGKLIIRQDKGDGKKPRVSIRAHKNTNKFYLRMRVIPETVKIQIFTSSEPKEIKYAYI</sequence>
<dbReference type="EMBL" id="JAHOEI010000007">
    <property type="protein sequence ID" value="MBV3386853.1"/>
    <property type="molecule type" value="Genomic_DNA"/>
</dbReference>
<dbReference type="AlphaFoldDB" id="A0AAW4MY76"/>
<reference evidence="1" key="1">
    <citation type="submission" date="2021-06" db="EMBL/GenBank/DDBJ databases">
        <title>Collection of gut derived symbiotic bacterial strains cultured from healthy donors.</title>
        <authorList>
            <person name="Lin H."/>
            <person name="Littmann E."/>
            <person name="Pamer E.G."/>
        </authorList>
    </citation>
    <scope>NUCLEOTIDE SEQUENCE</scope>
    <source>
        <strain evidence="1">MSK.21.74</strain>
    </source>
</reference>
<proteinExistence type="predicted"/>
<comment type="caution">
    <text evidence="1">The sequence shown here is derived from an EMBL/GenBank/DDBJ whole genome shotgun (WGS) entry which is preliminary data.</text>
</comment>
<gene>
    <name evidence="1" type="ORF">KSW82_03745</name>
</gene>
<evidence type="ECO:0000313" key="1">
    <source>
        <dbReference type="EMBL" id="MBV3386853.1"/>
    </source>
</evidence>
<accession>A0AAW4MY76</accession>
<dbReference type="Proteomes" id="UP001196765">
    <property type="component" value="Unassembled WGS sequence"/>
</dbReference>
<evidence type="ECO:0000313" key="2">
    <source>
        <dbReference type="Proteomes" id="UP001196765"/>
    </source>
</evidence>
<organism evidence="1 2">
    <name type="scientific">Segatella copri</name>
    <dbReference type="NCBI Taxonomy" id="165179"/>
    <lineage>
        <taxon>Bacteria</taxon>
        <taxon>Pseudomonadati</taxon>
        <taxon>Bacteroidota</taxon>
        <taxon>Bacteroidia</taxon>
        <taxon>Bacteroidales</taxon>
        <taxon>Prevotellaceae</taxon>
        <taxon>Segatella</taxon>
    </lineage>
</organism>